<evidence type="ECO:0000256" key="16">
    <source>
        <dbReference type="ARBA" id="ARBA00023316"/>
    </source>
</evidence>
<dbReference type="SUPFAM" id="SSF56194">
    <property type="entry name" value="Uridine diphospho-N-Acetylenolpyruvylglucosamine reductase, MurB, C-terminal domain"/>
    <property type="match status" value="1"/>
</dbReference>
<evidence type="ECO:0000256" key="1">
    <source>
        <dbReference type="ARBA" id="ARBA00001974"/>
    </source>
</evidence>
<evidence type="ECO:0000256" key="4">
    <source>
        <dbReference type="ARBA" id="ARBA00004752"/>
    </source>
</evidence>
<feature type="active site" evidence="19">
    <location>
        <position position="307"/>
    </location>
</feature>
<keyword evidence="11 19" id="KW-0521">NADP</keyword>
<dbReference type="SUPFAM" id="SSF56176">
    <property type="entry name" value="FAD-binding/transporter-associated domain-like"/>
    <property type="match status" value="1"/>
</dbReference>
<evidence type="ECO:0000256" key="18">
    <source>
        <dbReference type="ARBA" id="ARBA00048914"/>
    </source>
</evidence>
<reference evidence="21" key="1">
    <citation type="submission" date="2020-03" db="EMBL/GenBank/DDBJ databases">
        <title>Spirochaetal bacteria isolated from arthropods constitute a novel genus Entomospira genus novum within the order Spirochaetales.</title>
        <authorList>
            <person name="Grana-Miraglia L."/>
            <person name="Sikutova S."/>
            <person name="Fingerle V."/>
            <person name="Sing A."/>
            <person name="Castillo-Ramirez S."/>
            <person name="Margos G."/>
            <person name="Rudolf I."/>
        </authorList>
    </citation>
    <scope>NUCLEOTIDE SEQUENCE</scope>
    <source>
        <strain evidence="21">BR208</strain>
    </source>
</reference>
<keyword evidence="12 19" id="KW-0133">Cell shape</keyword>
<evidence type="ECO:0000256" key="2">
    <source>
        <dbReference type="ARBA" id="ARBA00003921"/>
    </source>
</evidence>
<dbReference type="GO" id="GO:0008762">
    <property type="term" value="F:UDP-N-acetylmuramate dehydrogenase activity"/>
    <property type="evidence" value="ECO:0007669"/>
    <property type="project" value="UniProtKB-UniRule"/>
</dbReference>
<keyword evidence="16 19" id="KW-0961">Cell wall biogenesis/degradation</keyword>
<dbReference type="AlphaFoldDB" id="A0A968GF92"/>
<dbReference type="GO" id="GO:0005829">
    <property type="term" value="C:cytosol"/>
    <property type="evidence" value="ECO:0007669"/>
    <property type="project" value="TreeGrafter"/>
</dbReference>
<evidence type="ECO:0000256" key="6">
    <source>
        <dbReference type="ARBA" id="ARBA00015188"/>
    </source>
</evidence>
<evidence type="ECO:0000256" key="14">
    <source>
        <dbReference type="ARBA" id="ARBA00023002"/>
    </source>
</evidence>
<sequence>MQNYLHTIIEEASLDASEYQWKAPLRDHTWFKIGGFADLFIQTDSILKIQTILHRAKQYAIPIFFLGDGSNIVISDDGIAGIVIDTKTLQKSSPISIISSSEHECQIIASAGVLIEELVLFCIEQQLEGLLHFFGLPGTLGGALYMNARCYEGEIASHFIEATIIENNEIKKHSYIPDEWSYKLSPFQKTHPLIVNAILQVRRSQHPRDTLLTQALSYKQDREQKGHFRYPCAGSTFKNNRAFGMPSGQLIDQCGLKGMQYGGAAISDFHANIIINHSNASASDIYHLVQKIQAEVYQKTSFQLEPEILFIGRGYTQV</sequence>
<dbReference type="GO" id="GO:0051301">
    <property type="term" value="P:cell division"/>
    <property type="evidence" value="ECO:0007669"/>
    <property type="project" value="UniProtKB-KW"/>
</dbReference>
<dbReference type="InterPro" id="IPR003170">
    <property type="entry name" value="MurB"/>
</dbReference>
<evidence type="ECO:0000259" key="20">
    <source>
        <dbReference type="PROSITE" id="PS51387"/>
    </source>
</evidence>
<dbReference type="Proteomes" id="UP000752013">
    <property type="component" value="Unassembled WGS sequence"/>
</dbReference>
<feature type="active site" description="Proton donor" evidence="19">
    <location>
        <position position="235"/>
    </location>
</feature>
<evidence type="ECO:0000256" key="8">
    <source>
        <dbReference type="ARBA" id="ARBA00022618"/>
    </source>
</evidence>
<comment type="pathway">
    <text evidence="4 19">Cell wall biogenesis; peptidoglycan biosynthesis.</text>
</comment>
<accession>A0A968GF92</accession>
<keyword evidence="15 19" id="KW-0131">Cell cycle</keyword>
<keyword evidence="10 19" id="KW-0274">FAD</keyword>
<keyword evidence="22" id="KW-1185">Reference proteome</keyword>
<name>A0A968GF92_9SPIO</name>
<evidence type="ECO:0000256" key="7">
    <source>
        <dbReference type="ARBA" id="ARBA00022490"/>
    </source>
</evidence>
<evidence type="ECO:0000256" key="13">
    <source>
        <dbReference type="ARBA" id="ARBA00022984"/>
    </source>
</evidence>
<keyword evidence="9 19" id="KW-0285">Flavoprotein</keyword>
<dbReference type="EMBL" id="JAATLK010000001">
    <property type="protein sequence ID" value="NIZ47200.1"/>
    <property type="molecule type" value="Genomic_DNA"/>
</dbReference>
<dbReference type="GO" id="GO:0071555">
    <property type="term" value="P:cell wall organization"/>
    <property type="evidence" value="ECO:0007669"/>
    <property type="project" value="UniProtKB-KW"/>
</dbReference>
<comment type="cofactor">
    <cofactor evidence="1 19">
        <name>FAD</name>
        <dbReference type="ChEBI" id="CHEBI:57692"/>
    </cofactor>
</comment>
<dbReference type="RefSeq" id="WP_167703621.1">
    <property type="nucleotide sequence ID" value="NZ_CP118168.1"/>
</dbReference>
<evidence type="ECO:0000256" key="5">
    <source>
        <dbReference type="ARBA" id="ARBA00012518"/>
    </source>
</evidence>
<comment type="caution">
    <text evidence="21">The sequence shown here is derived from an EMBL/GenBank/DDBJ whole genome shotgun (WGS) entry which is preliminary data.</text>
</comment>
<evidence type="ECO:0000313" key="21">
    <source>
        <dbReference type="EMBL" id="NIZ47200.1"/>
    </source>
</evidence>
<evidence type="ECO:0000256" key="10">
    <source>
        <dbReference type="ARBA" id="ARBA00022827"/>
    </source>
</evidence>
<gene>
    <name evidence="19 21" type="primary">murB</name>
    <name evidence="21" type="ORF">HCT46_04630</name>
</gene>
<evidence type="ECO:0000313" key="22">
    <source>
        <dbReference type="Proteomes" id="UP000752013"/>
    </source>
</evidence>
<evidence type="ECO:0000256" key="9">
    <source>
        <dbReference type="ARBA" id="ARBA00022630"/>
    </source>
</evidence>
<dbReference type="NCBIfam" id="TIGR00179">
    <property type="entry name" value="murB"/>
    <property type="match status" value="1"/>
</dbReference>
<dbReference type="InterPro" id="IPR016167">
    <property type="entry name" value="FAD-bd_PCMH_sub1"/>
</dbReference>
<dbReference type="InterPro" id="IPR016166">
    <property type="entry name" value="FAD-bd_PCMH"/>
</dbReference>
<dbReference type="InterPro" id="IPR006094">
    <property type="entry name" value="Oxid_FAD_bind_N"/>
</dbReference>
<dbReference type="InterPro" id="IPR036318">
    <property type="entry name" value="FAD-bd_PCMH-like_sf"/>
</dbReference>
<dbReference type="GO" id="GO:0008360">
    <property type="term" value="P:regulation of cell shape"/>
    <property type="evidence" value="ECO:0007669"/>
    <property type="project" value="UniProtKB-KW"/>
</dbReference>
<dbReference type="HAMAP" id="MF_00037">
    <property type="entry name" value="MurB"/>
    <property type="match status" value="1"/>
</dbReference>
<dbReference type="Pfam" id="PF01565">
    <property type="entry name" value="FAD_binding_4"/>
    <property type="match status" value="1"/>
</dbReference>
<protein>
    <recommendedName>
        <fullName evidence="6 19">UDP-N-acetylenolpyruvoylglucosamine reductase</fullName>
        <ecNumber evidence="5 19">1.3.1.98</ecNumber>
    </recommendedName>
    <alternativeName>
        <fullName evidence="17 19">UDP-N-acetylmuramate dehydrogenase</fullName>
    </alternativeName>
</protein>
<comment type="similarity">
    <text evidence="19">Belongs to the MurB family.</text>
</comment>
<dbReference type="PROSITE" id="PS51387">
    <property type="entry name" value="FAD_PCMH"/>
    <property type="match status" value="1"/>
</dbReference>
<dbReference type="Gene3D" id="3.30.465.10">
    <property type="match status" value="1"/>
</dbReference>
<comment type="catalytic activity">
    <reaction evidence="18 19">
        <text>UDP-N-acetyl-alpha-D-muramate + NADP(+) = UDP-N-acetyl-3-O-(1-carboxyvinyl)-alpha-D-glucosamine + NADPH + H(+)</text>
        <dbReference type="Rhea" id="RHEA:12248"/>
        <dbReference type="ChEBI" id="CHEBI:15378"/>
        <dbReference type="ChEBI" id="CHEBI:57783"/>
        <dbReference type="ChEBI" id="CHEBI:58349"/>
        <dbReference type="ChEBI" id="CHEBI:68483"/>
        <dbReference type="ChEBI" id="CHEBI:70757"/>
        <dbReference type="EC" id="1.3.1.98"/>
    </reaction>
</comment>
<dbReference type="GO" id="GO:0071949">
    <property type="term" value="F:FAD binding"/>
    <property type="evidence" value="ECO:0007669"/>
    <property type="project" value="InterPro"/>
</dbReference>
<dbReference type="InterPro" id="IPR016169">
    <property type="entry name" value="FAD-bd_PCMH_sub2"/>
</dbReference>
<evidence type="ECO:0000256" key="15">
    <source>
        <dbReference type="ARBA" id="ARBA00023306"/>
    </source>
</evidence>
<dbReference type="GO" id="GO:0009252">
    <property type="term" value="P:peptidoglycan biosynthetic process"/>
    <property type="evidence" value="ECO:0007669"/>
    <property type="project" value="UniProtKB-UniRule"/>
</dbReference>
<comment type="function">
    <text evidence="2 19">Cell wall formation.</text>
</comment>
<keyword evidence="13 19" id="KW-0573">Peptidoglycan synthesis</keyword>
<evidence type="ECO:0000256" key="19">
    <source>
        <dbReference type="HAMAP-Rule" id="MF_00037"/>
    </source>
</evidence>
<evidence type="ECO:0000256" key="3">
    <source>
        <dbReference type="ARBA" id="ARBA00004496"/>
    </source>
</evidence>
<comment type="subcellular location">
    <subcellularLocation>
        <location evidence="3 19">Cytoplasm</location>
    </subcellularLocation>
</comment>
<keyword evidence="8 19" id="KW-0132">Cell division</keyword>
<dbReference type="Gene3D" id="3.90.78.10">
    <property type="entry name" value="UDP-N-acetylenolpyruvoylglucosamine reductase, C-terminal domain"/>
    <property type="match status" value="1"/>
</dbReference>
<organism evidence="21 22">
    <name type="scientific">Entomospira nematocerorum</name>
    <dbReference type="NCBI Taxonomy" id="2719987"/>
    <lineage>
        <taxon>Bacteria</taxon>
        <taxon>Pseudomonadati</taxon>
        <taxon>Spirochaetota</taxon>
        <taxon>Spirochaetia</taxon>
        <taxon>Spirochaetales</taxon>
        <taxon>Spirochaetaceae</taxon>
        <taxon>Entomospira</taxon>
    </lineage>
</organism>
<dbReference type="InterPro" id="IPR036635">
    <property type="entry name" value="MurB_C_sf"/>
</dbReference>
<keyword evidence="7 19" id="KW-0963">Cytoplasm</keyword>
<dbReference type="InterPro" id="IPR011601">
    <property type="entry name" value="MurB_C"/>
</dbReference>
<keyword evidence="14 19" id="KW-0560">Oxidoreductase</keyword>
<feature type="domain" description="FAD-binding PCMH-type" evidence="20">
    <location>
        <begin position="33"/>
        <end position="204"/>
    </location>
</feature>
<evidence type="ECO:0000256" key="11">
    <source>
        <dbReference type="ARBA" id="ARBA00022857"/>
    </source>
</evidence>
<comment type="caution">
    <text evidence="19">Lacks conserved residue(s) required for the propagation of feature annotation.</text>
</comment>
<proteinExistence type="inferred from homology"/>
<dbReference type="EC" id="1.3.1.98" evidence="5 19"/>
<dbReference type="PANTHER" id="PTHR21071:SF4">
    <property type="entry name" value="UDP-N-ACETYLENOLPYRUVOYLGLUCOSAMINE REDUCTASE"/>
    <property type="match status" value="1"/>
</dbReference>
<evidence type="ECO:0000256" key="17">
    <source>
        <dbReference type="ARBA" id="ARBA00031026"/>
    </source>
</evidence>
<evidence type="ECO:0000256" key="12">
    <source>
        <dbReference type="ARBA" id="ARBA00022960"/>
    </source>
</evidence>
<dbReference type="Pfam" id="PF02873">
    <property type="entry name" value="MurB_C"/>
    <property type="match status" value="1"/>
</dbReference>
<dbReference type="Gene3D" id="3.30.43.10">
    <property type="entry name" value="Uridine Diphospho-n-acetylenolpyruvylglucosamine Reductase, domain 2"/>
    <property type="match status" value="1"/>
</dbReference>
<dbReference type="PANTHER" id="PTHR21071">
    <property type="entry name" value="UDP-N-ACETYLENOLPYRUVOYLGLUCOSAMINE REDUCTASE"/>
    <property type="match status" value="1"/>
</dbReference>